<feature type="transmembrane region" description="Helical" evidence="1">
    <location>
        <begin position="289"/>
        <end position="312"/>
    </location>
</feature>
<feature type="transmembrane region" description="Helical" evidence="1">
    <location>
        <begin position="163"/>
        <end position="181"/>
    </location>
</feature>
<feature type="transmembrane region" description="Helical" evidence="1">
    <location>
        <begin position="416"/>
        <end position="437"/>
    </location>
</feature>
<accession>A0A0G0BTT0</accession>
<gene>
    <name evidence="2" type="ORF">UR68_C0011G0014</name>
</gene>
<feature type="transmembrane region" description="Helical" evidence="1">
    <location>
        <begin position="387"/>
        <end position="404"/>
    </location>
</feature>
<reference evidence="2 3" key="1">
    <citation type="journal article" date="2015" name="Nature">
        <title>rRNA introns, odd ribosomes, and small enigmatic genomes across a large radiation of phyla.</title>
        <authorList>
            <person name="Brown C.T."/>
            <person name="Hug L.A."/>
            <person name="Thomas B.C."/>
            <person name="Sharon I."/>
            <person name="Castelle C.J."/>
            <person name="Singh A."/>
            <person name="Wilkins M.J."/>
            <person name="Williams K.H."/>
            <person name="Banfield J.F."/>
        </authorList>
    </citation>
    <scope>NUCLEOTIDE SEQUENCE [LARGE SCALE GENOMIC DNA]</scope>
</reference>
<organism evidence="2 3">
    <name type="scientific">Candidatus Roizmanbacteria bacterium GW2011_GWA2_35_19</name>
    <dbReference type="NCBI Taxonomy" id="1618478"/>
    <lineage>
        <taxon>Bacteria</taxon>
        <taxon>Candidatus Roizmaniibacteriota</taxon>
    </lineage>
</organism>
<dbReference type="AlphaFoldDB" id="A0A0G0BTT0"/>
<proteinExistence type="predicted"/>
<dbReference type="EMBL" id="LBQC01000011">
    <property type="protein sequence ID" value="KKP72879.1"/>
    <property type="molecule type" value="Genomic_DNA"/>
</dbReference>
<evidence type="ECO:0000256" key="1">
    <source>
        <dbReference type="SAM" id="Phobius"/>
    </source>
</evidence>
<dbReference type="STRING" id="1618478.UR68_C0011G0014"/>
<keyword evidence="1" id="KW-0812">Transmembrane</keyword>
<feature type="transmembrane region" description="Helical" evidence="1">
    <location>
        <begin position="201"/>
        <end position="229"/>
    </location>
</feature>
<name>A0A0G0BTT0_9BACT</name>
<feature type="transmembrane region" description="Helical" evidence="1">
    <location>
        <begin position="359"/>
        <end position="381"/>
    </location>
</feature>
<sequence length="564" mass="60833">MAHIFKKAFDFAKKIILVSAVYFLVMNLFLHFITNDKSAIKPTSNVIKNNRSEIYKAINDKKLNSTQEGKIMIAIYRSTMCGMIGEACTNNPDDGEKNFNKSISGFISKLLIAPFVNPPASGIQWAYSGLQSAGFIPKAIAAEGIGFASIKPFANLWKIFRDVAYMVLVIVLIAIGFMVMFRMKMNPQTVISVENALPKIVVSMILITFSFAIAGLLIDLMYIMIILIISMLSNNNTYFNATSFQNEYISAGFTHLFTDVAARNNLLTGGMFTALADSLIGLFPPIVTYFIRGVIGFVLVVILNNTLSMNILGPITGGLNNASLVGTGLGSLPQILGIPISILAMFVIFLIGSTAGFSLIMYILLIGTFILLVFRIFALLFTSYLKLILLIVISPFLLIFEAIPGKNIFSSWIKNIIGNLIAFPITIAIFLIGYIIVNSSVPAGYTDMRLPYLFGIESNSFKILIGLGLIILIPDLVKVTKEALGIKDMPISIGVGTFFGGAAAVGGGIMGGMGQFGSASLALGAMGPTGVFSGLGKKVGFVRKLYGGPEAYEKAAKERTGEAK</sequence>
<evidence type="ECO:0000313" key="2">
    <source>
        <dbReference type="EMBL" id="KKP72879.1"/>
    </source>
</evidence>
<protein>
    <submittedName>
        <fullName evidence="2">Uncharacterized protein</fullName>
    </submittedName>
</protein>
<feature type="transmembrane region" description="Helical" evidence="1">
    <location>
        <begin position="332"/>
        <end position="352"/>
    </location>
</feature>
<feature type="transmembrane region" description="Helical" evidence="1">
    <location>
        <begin position="15"/>
        <end position="33"/>
    </location>
</feature>
<feature type="transmembrane region" description="Helical" evidence="1">
    <location>
        <begin position="460"/>
        <end position="477"/>
    </location>
</feature>
<dbReference type="Proteomes" id="UP000034457">
    <property type="component" value="Unassembled WGS sequence"/>
</dbReference>
<comment type="caution">
    <text evidence="2">The sequence shown here is derived from an EMBL/GenBank/DDBJ whole genome shotgun (WGS) entry which is preliminary data.</text>
</comment>
<evidence type="ECO:0000313" key="3">
    <source>
        <dbReference type="Proteomes" id="UP000034457"/>
    </source>
</evidence>
<keyword evidence="1" id="KW-0472">Membrane</keyword>
<feature type="transmembrane region" description="Helical" evidence="1">
    <location>
        <begin position="489"/>
        <end position="510"/>
    </location>
</feature>
<keyword evidence="1" id="KW-1133">Transmembrane helix</keyword>
<feature type="transmembrane region" description="Helical" evidence="1">
    <location>
        <begin position="516"/>
        <end position="535"/>
    </location>
</feature>